<keyword evidence="2" id="KW-1185">Reference proteome</keyword>
<dbReference type="EMBL" id="JATAAI010000001">
    <property type="protein sequence ID" value="KAK1748348.1"/>
    <property type="molecule type" value="Genomic_DNA"/>
</dbReference>
<protein>
    <recommendedName>
        <fullName evidence="3">Methyltransferase</fullName>
    </recommendedName>
</protein>
<proteinExistence type="predicted"/>
<dbReference type="Gene3D" id="3.40.50.150">
    <property type="entry name" value="Vaccinia Virus protein VP39"/>
    <property type="match status" value="1"/>
</dbReference>
<sequence length="324" mass="36705">MIDPISTMRHNGNMNHSQLPAVGSSRRIPSYYCPTTWQILLLLALYSALSSVFLMERTVGGEETNKNHGNDGQAPTQGAFESALNEVTQLITDERTKSNINAEITRRDFNLTMWDKKTTGGLKDLDRIKLAAIYRNATSVFEWGLGESSFIAAEVGVPRYTGIDSDPTWIKAARDSSPDHFRFHLGDIGPTGHWGRPDRSRLKKSYLNYQFEPLVSEKAFDVYYVDGRMRPACALVAFLHASTRGDTEEEKSPIVIIHDYYHDKMSQNCSECRKFRWQYPYHRIEEVADLVDHSGAMLAVFKRKKGVTDGEIKALWQEMGLGDT</sequence>
<dbReference type="Proteomes" id="UP001224775">
    <property type="component" value="Unassembled WGS sequence"/>
</dbReference>
<name>A0AAD9DK52_9STRA</name>
<comment type="caution">
    <text evidence="1">The sequence shown here is derived from an EMBL/GenBank/DDBJ whole genome shotgun (WGS) entry which is preliminary data.</text>
</comment>
<reference evidence="1" key="1">
    <citation type="submission" date="2023-06" db="EMBL/GenBank/DDBJ databases">
        <title>Survivors Of The Sea: Transcriptome response of Skeletonema marinoi to long-term dormancy.</title>
        <authorList>
            <person name="Pinder M.I.M."/>
            <person name="Kourtchenko O."/>
            <person name="Robertson E.K."/>
            <person name="Larsson T."/>
            <person name="Maumus F."/>
            <person name="Osuna-Cruz C.M."/>
            <person name="Vancaester E."/>
            <person name="Stenow R."/>
            <person name="Vandepoele K."/>
            <person name="Ploug H."/>
            <person name="Bruchert V."/>
            <person name="Godhe A."/>
            <person name="Topel M."/>
        </authorList>
    </citation>
    <scope>NUCLEOTIDE SEQUENCE</scope>
    <source>
        <strain evidence="1">R05AC</strain>
    </source>
</reference>
<dbReference type="InterPro" id="IPR029063">
    <property type="entry name" value="SAM-dependent_MTases_sf"/>
</dbReference>
<evidence type="ECO:0000313" key="1">
    <source>
        <dbReference type="EMBL" id="KAK1748348.1"/>
    </source>
</evidence>
<evidence type="ECO:0008006" key="3">
    <source>
        <dbReference type="Google" id="ProtNLM"/>
    </source>
</evidence>
<dbReference type="AlphaFoldDB" id="A0AAD9DK52"/>
<gene>
    <name evidence="1" type="ORF">QTG54_000287</name>
</gene>
<evidence type="ECO:0000313" key="2">
    <source>
        <dbReference type="Proteomes" id="UP001224775"/>
    </source>
</evidence>
<accession>A0AAD9DK52</accession>
<organism evidence="1 2">
    <name type="scientific">Skeletonema marinoi</name>
    <dbReference type="NCBI Taxonomy" id="267567"/>
    <lineage>
        <taxon>Eukaryota</taxon>
        <taxon>Sar</taxon>
        <taxon>Stramenopiles</taxon>
        <taxon>Ochrophyta</taxon>
        <taxon>Bacillariophyta</taxon>
        <taxon>Coscinodiscophyceae</taxon>
        <taxon>Thalassiosirophycidae</taxon>
        <taxon>Thalassiosirales</taxon>
        <taxon>Skeletonemataceae</taxon>
        <taxon>Skeletonema</taxon>
        <taxon>Skeletonema marinoi-dohrnii complex</taxon>
    </lineage>
</organism>